<dbReference type="PROSITE" id="PS51212">
    <property type="entry name" value="WSC"/>
    <property type="match status" value="1"/>
</dbReference>
<dbReference type="EMBL" id="CP034457">
    <property type="protein sequence ID" value="QBM87480.1"/>
    <property type="molecule type" value="Genomic_DNA"/>
</dbReference>
<keyword evidence="2" id="KW-0472">Membrane</keyword>
<gene>
    <name evidence="5" type="primary">MPUL0B06830</name>
    <name evidence="5" type="ORF">METSCH_B06830</name>
</gene>
<dbReference type="Proteomes" id="UP000292447">
    <property type="component" value="Chromosome II"/>
</dbReference>
<organism evidence="5 6">
    <name type="scientific">Metschnikowia aff. pulcherrima</name>
    <dbReference type="NCBI Taxonomy" id="2163413"/>
    <lineage>
        <taxon>Eukaryota</taxon>
        <taxon>Fungi</taxon>
        <taxon>Dikarya</taxon>
        <taxon>Ascomycota</taxon>
        <taxon>Saccharomycotina</taxon>
        <taxon>Pichiomycetes</taxon>
        <taxon>Metschnikowiaceae</taxon>
        <taxon>Metschnikowia</taxon>
    </lineage>
</organism>
<reference evidence="6" key="1">
    <citation type="submission" date="2019-03" db="EMBL/GenBank/DDBJ databases">
        <title>Snf2 controls pulcherriminic acid biosynthesis and connects pigmentation and antifungal activity of the yeast Metschnikowia pulcherrima.</title>
        <authorList>
            <person name="Gore-Lloyd D."/>
            <person name="Sumann I."/>
            <person name="Brachmann A.O."/>
            <person name="Schneeberger K."/>
            <person name="Ortiz-Merino R.A."/>
            <person name="Moreno-Beltran M."/>
            <person name="Schlaefli M."/>
            <person name="Kirner P."/>
            <person name="Santos Kron A."/>
            <person name="Wolfe K.H."/>
            <person name="Piel J."/>
            <person name="Ahrens C.H."/>
            <person name="Henk D."/>
            <person name="Freimoser F.M."/>
        </authorList>
    </citation>
    <scope>NUCLEOTIDE SEQUENCE [LARGE SCALE GENOMIC DNA]</scope>
    <source>
        <strain evidence="6">APC 1.2</strain>
    </source>
</reference>
<evidence type="ECO:0000256" key="1">
    <source>
        <dbReference type="SAM" id="MobiDB-lite"/>
    </source>
</evidence>
<protein>
    <submittedName>
        <fullName evidence="5">WSC domain-containing protein</fullName>
    </submittedName>
</protein>
<feature type="region of interest" description="Disordered" evidence="1">
    <location>
        <begin position="192"/>
        <end position="218"/>
    </location>
</feature>
<keyword evidence="3" id="KW-0732">Signal</keyword>
<dbReference type="AlphaFoldDB" id="A0A4P6XJW1"/>
<accession>A0A4P6XJW1</accession>
<proteinExistence type="predicted"/>
<keyword evidence="2" id="KW-1133">Transmembrane helix</keyword>
<keyword evidence="6" id="KW-1185">Reference proteome</keyword>
<evidence type="ECO:0000313" key="5">
    <source>
        <dbReference type="EMBL" id="QBM87480.1"/>
    </source>
</evidence>
<dbReference type="SMART" id="SM00321">
    <property type="entry name" value="WSC"/>
    <property type="match status" value="1"/>
</dbReference>
<feature type="chain" id="PRO_5020563740" evidence="3">
    <location>
        <begin position="17"/>
        <end position="449"/>
    </location>
</feature>
<name>A0A4P6XJW1_9ASCO</name>
<feature type="transmembrane region" description="Helical" evidence="2">
    <location>
        <begin position="297"/>
        <end position="321"/>
    </location>
</feature>
<evidence type="ECO:0000313" key="6">
    <source>
        <dbReference type="Proteomes" id="UP000292447"/>
    </source>
</evidence>
<feature type="domain" description="WSC" evidence="4">
    <location>
        <begin position="10"/>
        <end position="102"/>
    </location>
</feature>
<sequence length="449" mass="47064">MIYLFLILAFAHRVASLALNLCSSTNLGGAETSYEFMSNGYCRDYCSNAGYTVAITQNYNCWCSTAVPESTVDSDLCDTGCPGYSEQEKCGGDGVYGYVVFGSALTLSGVSSPLALATSASTEKSSLARVSTFSSESTSSTIILSARTATTLLTSTAALLAILTYTSSSRSSSASLTTPSSSLISASSATSMSGSSQSSETTESLSAPSASSSALQQSSPTSLAPLTLSLPESLRLSVSMLATTVVSVVTINGSVLQQVSTKYVTASVTLQPSLTQLPAAGLKTAFFDSSAKVAGTFTAVGVVVVALIATLVYCCCFAGGVHRDEYSDEEKQYSSDENSVVKLPAVPPDFGAKLRTSSHLNLKRNSSNKSIMLLFNGGAGTPEIGRSQSRKKLNPKNEALDSAGPIMAPITEFDNALDPRAMFAEYNHSKLSLNDENDYSRRIWHVTNP</sequence>
<evidence type="ECO:0000256" key="2">
    <source>
        <dbReference type="SAM" id="Phobius"/>
    </source>
</evidence>
<dbReference type="Pfam" id="PF01822">
    <property type="entry name" value="WSC"/>
    <property type="match status" value="1"/>
</dbReference>
<dbReference type="STRING" id="2163413.A0A4P6XJW1"/>
<feature type="signal peptide" evidence="3">
    <location>
        <begin position="1"/>
        <end position="16"/>
    </location>
</feature>
<evidence type="ECO:0000256" key="3">
    <source>
        <dbReference type="SAM" id="SignalP"/>
    </source>
</evidence>
<keyword evidence="2" id="KW-0812">Transmembrane</keyword>
<evidence type="ECO:0000259" key="4">
    <source>
        <dbReference type="PROSITE" id="PS51212"/>
    </source>
</evidence>
<dbReference type="InterPro" id="IPR002889">
    <property type="entry name" value="WSC_carb-bd"/>
</dbReference>